<proteinExistence type="inferred from homology"/>
<accession>A0A934KEJ0</accession>
<dbReference type="PANTHER" id="PTHR30572:SF4">
    <property type="entry name" value="ABC TRANSPORTER PERMEASE YTRF"/>
    <property type="match status" value="1"/>
</dbReference>
<dbReference type="Pfam" id="PF12704">
    <property type="entry name" value="MacB_PCD"/>
    <property type="match status" value="1"/>
</dbReference>
<feature type="domain" description="ABC3 transporter permease C-terminal" evidence="9">
    <location>
        <begin position="793"/>
        <end position="905"/>
    </location>
</feature>
<feature type="compositionally biased region" description="Low complexity" evidence="7">
    <location>
        <begin position="66"/>
        <end position="77"/>
    </location>
</feature>
<feature type="domain" description="MacB-like periplasmic core" evidence="10">
    <location>
        <begin position="543"/>
        <end position="701"/>
    </location>
</feature>
<keyword evidence="2" id="KW-1003">Cell membrane</keyword>
<dbReference type="GO" id="GO:0005886">
    <property type="term" value="C:plasma membrane"/>
    <property type="evidence" value="ECO:0007669"/>
    <property type="project" value="UniProtKB-SubCell"/>
</dbReference>
<evidence type="ECO:0000256" key="5">
    <source>
        <dbReference type="ARBA" id="ARBA00023136"/>
    </source>
</evidence>
<evidence type="ECO:0000256" key="1">
    <source>
        <dbReference type="ARBA" id="ARBA00004651"/>
    </source>
</evidence>
<dbReference type="InterPro" id="IPR025857">
    <property type="entry name" value="MacB_PCD"/>
</dbReference>
<feature type="transmembrane region" description="Helical" evidence="8">
    <location>
        <begin position="444"/>
        <end position="462"/>
    </location>
</feature>
<sequence>MHRYVLRDLMRNPRRTLASVLGIALAVGLFSGVSFFVDSSSAQMTARAISPVVLDMQAGLTNPLGTAPTSPSPVTSNAPPPPTQAQLIAAVAGVAGVRAAEGFASVELPAGSVRGPSGPVTGAITLMGFNASYLQSFPLVRTIAGQYTATTGLVSLPTSDLVGARPDSTITVSLPGRAVPLSLRVGATADFTRATPLFLSRSPDTQGEFVASPYVVAVDLATFRDVVIPALRADAAATPPVLKAPPIVEVHAGIDRTALAADPATALVTTEGLRRTIERLAPGDITVVDNLSSTLTGAQRDSTLAKVLFIFLGLPGVALAAYLSRYAGSLLAEAQRRERATLRARGMRPRAMLRALALNTLVLAVLGSVVGLALGFGALALLFNGVNGDGGAYAVSIGLSLAAAAVTTALALYLPARRSLLGEVSDERREMEVTRPAGWLRHRVDLYFLAAAAVVGLVTYLSGGFKPPVTAAADTQSVSLSFYLLLAPAFLWIGATLLAVRGLLALAARLSTRISTQSFRKRLVARTALLSVLRRPRGVAAGIIALSLAIAFGMSVSMFARTYQAEKVTDARFVNGADVRVTPTSSQKQPAGFASALSVPGVRAVSPVIETASVLVGTDKRTLAAIDPATFPSVATINPSFLVGITPAAALSTLASNPAAVLIDQELARTFNIAVGDHVRVRLPNPGGGAPIPVTLLDVGSYTNFPGFPQGVDIVSSMAGYHAAVPAATPTLYLLDTGGNDTTSTAAAAALRSGPGRTTPLLIDTISTAVNRDQSTLSALNIDGLARLEGLYTVLLSALGIAIFVFGLLLRRRKEHITLRALGMRMRQLVALIVAEALLVAVASIVLGALVGTAMALIFVQILRPLFTIPPTGVTVPALSVTVLLALVLVVAVAASLVAGAVLRRTRLVDVLREE</sequence>
<dbReference type="EMBL" id="JAEKNN010000006">
    <property type="protein sequence ID" value="MBJ7608066.1"/>
    <property type="molecule type" value="Genomic_DNA"/>
</dbReference>
<evidence type="ECO:0000256" key="3">
    <source>
        <dbReference type="ARBA" id="ARBA00022692"/>
    </source>
</evidence>
<evidence type="ECO:0000256" key="7">
    <source>
        <dbReference type="SAM" id="MobiDB-lite"/>
    </source>
</evidence>
<dbReference type="Pfam" id="PF02687">
    <property type="entry name" value="FtsX"/>
    <property type="match status" value="2"/>
</dbReference>
<evidence type="ECO:0000256" key="6">
    <source>
        <dbReference type="ARBA" id="ARBA00038076"/>
    </source>
</evidence>
<reference evidence="11 12" key="1">
    <citation type="submission" date="2020-10" db="EMBL/GenBank/DDBJ databases">
        <title>Ca. Dormibacterota MAGs.</title>
        <authorList>
            <person name="Montgomery K."/>
        </authorList>
    </citation>
    <scope>NUCLEOTIDE SEQUENCE [LARGE SCALE GENOMIC DNA]</scope>
    <source>
        <strain evidence="11">Mitchell_Peninsula_5</strain>
    </source>
</reference>
<feature type="transmembrane region" description="Helical" evidence="8">
    <location>
        <begin position="308"/>
        <end position="332"/>
    </location>
</feature>
<dbReference type="GO" id="GO:0022857">
    <property type="term" value="F:transmembrane transporter activity"/>
    <property type="evidence" value="ECO:0007669"/>
    <property type="project" value="TreeGrafter"/>
</dbReference>
<dbReference type="Proteomes" id="UP000614410">
    <property type="component" value="Unassembled WGS sequence"/>
</dbReference>
<feature type="region of interest" description="Disordered" evidence="7">
    <location>
        <begin position="63"/>
        <end position="82"/>
    </location>
</feature>
<gene>
    <name evidence="11" type="ORF">JF887_01360</name>
</gene>
<feature type="transmembrane region" description="Helical" evidence="8">
    <location>
        <begin position="883"/>
        <end position="903"/>
    </location>
</feature>
<evidence type="ECO:0000256" key="2">
    <source>
        <dbReference type="ARBA" id="ARBA00022475"/>
    </source>
</evidence>
<protein>
    <submittedName>
        <fullName evidence="11">FtsX-like permease family protein</fullName>
    </submittedName>
</protein>
<keyword evidence="5 8" id="KW-0472">Membrane</keyword>
<comment type="similarity">
    <text evidence="6">Belongs to the ABC-4 integral membrane protein family.</text>
</comment>
<feature type="transmembrane region" description="Helical" evidence="8">
    <location>
        <begin position="392"/>
        <end position="414"/>
    </location>
</feature>
<feature type="transmembrane region" description="Helical" evidence="8">
    <location>
        <begin position="790"/>
        <end position="810"/>
    </location>
</feature>
<keyword evidence="4 8" id="KW-1133">Transmembrane helix</keyword>
<organism evidence="11 12">
    <name type="scientific">Candidatus Amunia macphersoniae</name>
    <dbReference type="NCBI Taxonomy" id="3127014"/>
    <lineage>
        <taxon>Bacteria</taxon>
        <taxon>Bacillati</taxon>
        <taxon>Candidatus Dormiibacterota</taxon>
        <taxon>Candidatus Dormibacteria</taxon>
        <taxon>Candidatus Aeolococcales</taxon>
        <taxon>Candidatus Aeolococcaceae</taxon>
        <taxon>Candidatus Amunia</taxon>
    </lineage>
</organism>
<dbReference type="AlphaFoldDB" id="A0A934KEJ0"/>
<dbReference type="InterPro" id="IPR003838">
    <property type="entry name" value="ABC3_permease_C"/>
</dbReference>
<feature type="transmembrane region" description="Helical" evidence="8">
    <location>
        <begin position="482"/>
        <end position="504"/>
    </location>
</feature>
<evidence type="ECO:0000313" key="12">
    <source>
        <dbReference type="Proteomes" id="UP000614410"/>
    </source>
</evidence>
<feature type="transmembrane region" description="Helical" evidence="8">
    <location>
        <begin position="353"/>
        <end position="386"/>
    </location>
</feature>
<keyword evidence="3 8" id="KW-0812">Transmembrane</keyword>
<feature type="domain" description="ABC3 transporter permease C-terminal" evidence="9">
    <location>
        <begin position="317"/>
        <end position="419"/>
    </location>
</feature>
<evidence type="ECO:0000313" key="11">
    <source>
        <dbReference type="EMBL" id="MBJ7608066.1"/>
    </source>
</evidence>
<evidence type="ECO:0000256" key="4">
    <source>
        <dbReference type="ARBA" id="ARBA00022989"/>
    </source>
</evidence>
<comment type="caution">
    <text evidence="11">The sequence shown here is derived from an EMBL/GenBank/DDBJ whole genome shotgun (WGS) entry which is preliminary data.</text>
</comment>
<dbReference type="InterPro" id="IPR050250">
    <property type="entry name" value="Macrolide_Exporter_MacB"/>
</dbReference>
<feature type="transmembrane region" description="Helical" evidence="8">
    <location>
        <begin position="539"/>
        <end position="560"/>
    </location>
</feature>
<evidence type="ECO:0000259" key="9">
    <source>
        <dbReference type="Pfam" id="PF02687"/>
    </source>
</evidence>
<name>A0A934KEJ0_9BACT</name>
<evidence type="ECO:0000256" key="8">
    <source>
        <dbReference type="SAM" id="Phobius"/>
    </source>
</evidence>
<evidence type="ECO:0000259" key="10">
    <source>
        <dbReference type="Pfam" id="PF12704"/>
    </source>
</evidence>
<comment type="subcellular location">
    <subcellularLocation>
        <location evidence="1">Cell membrane</location>
        <topology evidence="1">Multi-pass membrane protein</topology>
    </subcellularLocation>
</comment>
<feature type="transmembrane region" description="Helical" evidence="8">
    <location>
        <begin position="830"/>
        <end position="863"/>
    </location>
</feature>
<dbReference type="PANTHER" id="PTHR30572">
    <property type="entry name" value="MEMBRANE COMPONENT OF TRANSPORTER-RELATED"/>
    <property type="match status" value="1"/>
</dbReference>